<evidence type="ECO:0000313" key="2">
    <source>
        <dbReference type="Proteomes" id="UP000838763"/>
    </source>
</evidence>
<sequence length="253" mass="27339">MGDSIGVGKTLGYEEETATLGPRIEKGDESYWLASYHPFVEVPKVAGPDIEHPSPADRRTCRSLHPDLVELTGDADNGARFSLGKLVKASGIDLKTTRITRDPFWTEKEEAPPEIVMDWCLISSTGSGANYLRATSTGDGPQIRRRPVVSVAHIKPGAVVVASGRTSGLQRGRIGEWPMHIDHGDGTAPTKEWFIEQVDQDEDDNEWIMGGIGVQGDSGAAIVDAETSVLYGQLWGGTKTMAPDPVSRISPYP</sequence>
<evidence type="ECO:0000313" key="1">
    <source>
        <dbReference type="EMBL" id="CAI4215572.1"/>
    </source>
</evidence>
<name>A0A9P1H2R6_9PEZI</name>
<comment type="caution">
    <text evidence="1">The sequence shown here is derived from an EMBL/GenBank/DDBJ whole genome shotgun (WGS) entry which is preliminary data.</text>
</comment>
<proteinExistence type="predicted"/>
<keyword evidence="2" id="KW-1185">Reference proteome</keyword>
<dbReference type="SUPFAM" id="SSF50494">
    <property type="entry name" value="Trypsin-like serine proteases"/>
    <property type="match status" value="1"/>
</dbReference>
<organism evidence="1 2">
    <name type="scientific">Parascedosporium putredinis</name>
    <dbReference type="NCBI Taxonomy" id="1442378"/>
    <lineage>
        <taxon>Eukaryota</taxon>
        <taxon>Fungi</taxon>
        <taxon>Dikarya</taxon>
        <taxon>Ascomycota</taxon>
        <taxon>Pezizomycotina</taxon>
        <taxon>Sordariomycetes</taxon>
        <taxon>Hypocreomycetidae</taxon>
        <taxon>Microascales</taxon>
        <taxon>Microascaceae</taxon>
        <taxon>Parascedosporium</taxon>
    </lineage>
</organism>
<protein>
    <submittedName>
        <fullName evidence="1">Uncharacterized protein</fullName>
    </submittedName>
</protein>
<reference evidence="1" key="1">
    <citation type="submission" date="2022-11" db="EMBL/GenBank/DDBJ databases">
        <authorList>
            <person name="Scott C."/>
            <person name="Bruce N."/>
        </authorList>
    </citation>
    <scope>NUCLEOTIDE SEQUENCE</scope>
</reference>
<accession>A0A9P1H2R6</accession>
<dbReference type="InterPro" id="IPR009003">
    <property type="entry name" value="Peptidase_S1_PA"/>
</dbReference>
<gene>
    <name evidence="1" type="ORF">PPNO1_LOCUS5280</name>
</gene>
<dbReference type="Proteomes" id="UP000838763">
    <property type="component" value="Unassembled WGS sequence"/>
</dbReference>
<dbReference type="OrthoDB" id="5242988at2759"/>
<dbReference type="EMBL" id="CALLCH030000012">
    <property type="protein sequence ID" value="CAI4215572.1"/>
    <property type="molecule type" value="Genomic_DNA"/>
</dbReference>
<dbReference type="AlphaFoldDB" id="A0A9P1H2R6"/>